<feature type="compositionally biased region" description="Basic and acidic residues" evidence="3">
    <location>
        <begin position="1"/>
        <end position="54"/>
    </location>
</feature>
<evidence type="ECO:0000313" key="4">
    <source>
        <dbReference type="EMBL" id="CAD7078978.1"/>
    </source>
</evidence>
<gene>
    <name evidence="4" type="ORF">HERILL_LOCUS2217</name>
</gene>
<feature type="compositionally biased region" description="Polar residues" evidence="3">
    <location>
        <begin position="263"/>
        <end position="286"/>
    </location>
</feature>
<name>A0A7R8YMX6_HERIL</name>
<sequence length="504" mass="55219">MVETKPPKDDDWPRTHKYDKIDFTYDVKPEKLEELNNQKLEEKKQKRDYKKFPEGEGPPPDPAYNFLADAERDGLIIQKPEKGSGKDKDSKQNNNNKGKDQQQRRGGPNAGSFRGRGGKMHSPKYQKQNSQPDYEQWRSEREKIDEARINRQKVGEGKWRREWDNDKLNSENEALLRPERATIGDAIINAKKSPTHHHANAVEKRGNITVSVSQTGEVKSVKLTSAPVIGTGRVGPRQVTKPQFSIQAVEKDLSINKAPHSPKPQQKSAHRQNANPNSNFPQPNKNITRRDTAPSVVNANSTVINTQPPSAAKNTKPNKPKSSKFSAPSAAVTVPNVAAVPHPLVADLPSESAGDLLAIDLSHKPEFAKKSVQDRLMRIRQVSQTNDTAPAAADQPNSPIADNVASVESGEVLASPVSSDKVNDSDKTEESMAPIDKAPNNETNSVGPERKENITESNKSSCDLITESENAAEADSGEQKVNCDTISNETIVSVSAASEAIAAN</sequence>
<organism evidence="4 5">
    <name type="scientific">Hermetia illucens</name>
    <name type="common">Black soldier fly</name>
    <dbReference type="NCBI Taxonomy" id="343691"/>
    <lineage>
        <taxon>Eukaryota</taxon>
        <taxon>Metazoa</taxon>
        <taxon>Ecdysozoa</taxon>
        <taxon>Arthropoda</taxon>
        <taxon>Hexapoda</taxon>
        <taxon>Insecta</taxon>
        <taxon>Pterygota</taxon>
        <taxon>Neoptera</taxon>
        <taxon>Endopterygota</taxon>
        <taxon>Diptera</taxon>
        <taxon>Brachycera</taxon>
        <taxon>Stratiomyomorpha</taxon>
        <taxon>Stratiomyidae</taxon>
        <taxon>Hermetiinae</taxon>
        <taxon>Hermetia</taxon>
    </lineage>
</organism>
<feature type="region of interest" description="Disordered" evidence="3">
    <location>
        <begin position="1"/>
        <end position="168"/>
    </location>
</feature>
<feature type="compositionally biased region" description="Basic and acidic residues" evidence="3">
    <location>
        <begin position="135"/>
        <end position="168"/>
    </location>
</feature>
<dbReference type="EMBL" id="LR899009">
    <property type="protein sequence ID" value="CAD7078978.1"/>
    <property type="molecule type" value="Genomic_DNA"/>
</dbReference>
<protein>
    <submittedName>
        <fullName evidence="4">Uncharacterized protein</fullName>
    </submittedName>
</protein>
<keyword evidence="5" id="KW-1185">Reference proteome</keyword>
<proteinExistence type="predicted"/>
<keyword evidence="2" id="KW-0175">Coiled coil</keyword>
<dbReference type="PANTHER" id="PTHR15635:SF12">
    <property type="entry name" value="HABP4_PAI-RBP1 DOMAIN-CONTAINING PROTEIN"/>
    <property type="match status" value="1"/>
</dbReference>
<evidence type="ECO:0000256" key="3">
    <source>
        <dbReference type="SAM" id="MobiDB-lite"/>
    </source>
</evidence>
<feature type="region of interest" description="Disordered" evidence="3">
    <location>
        <begin position="302"/>
        <end position="328"/>
    </location>
</feature>
<dbReference type="OrthoDB" id="10058133at2759"/>
<dbReference type="Proteomes" id="UP000594454">
    <property type="component" value="Chromosome 1"/>
</dbReference>
<dbReference type="AlphaFoldDB" id="A0A7R8YMX6"/>
<dbReference type="InParanoid" id="A0A7R8YMX6"/>
<dbReference type="InterPro" id="IPR029336">
    <property type="entry name" value="DUF4594"/>
</dbReference>
<evidence type="ECO:0000313" key="5">
    <source>
        <dbReference type="Proteomes" id="UP000594454"/>
    </source>
</evidence>
<feature type="compositionally biased region" description="Basic and acidic residues" evidence="3">
    <location>
        <begin position="421"/>
        <end position="430"/>
    </location>
</feature>
<accession>A0A7R8YMX6</accession>
<feature type="region of interest" description="Disordered" evidence="3">
    <location>
        <begin position="412"/>
        <end position="461"/>
    </location>
</feature>
<keyword evidence="1" id="KW-0597">Phosphoprotein</keyword>
<evidence type="ECO:0000256" key="2">
    <source>
        <dbReference type="ARBA" id="ARBA00023054"/>
    </source>
</evidence>
<dbReference type="Pfam" id="PF15266">
    <property type="entry name" value="DUF4594"/>
    <property type="match status" value="1"/>
</dbReference>
<reference evidence="4 5" key="1">
    <citation type="submission" date="2020-11" db="EMBL/GenBank/DDBJ databases">
        <authorList>
            <person name="Wallbank WR R."/>
            <person name="Pardo Diaz C."/>
            <person name="Kozak K."/>
            <person name="Martin S."/>
            <person name="Jiggins C."/>
            <person name="Moest M."/>
            <person name="Warren A I."/>
            <person name="Generalovic N T."/>
            <person name="Byers J.R.P. K."/>
            <person name="Montejo-Kovacevich G."/>
            <person name="Yen C E."/>
        </authorList>
    </citation>
    <scope>NUCLEOTIDE SEQUENCE [LARGE SCALE GENOMIC DNA]</scope>
</reference>
<feature type="region of interest" description="Disordered" evidence="3">
    <location>
        <begin position="228"/>
        <end position="289"/>
    </location>
</feature>
<evidence type="ECO:0000256" key="1">
    <source>
        <dbReference type="ARBA" id="ARBA00022553"/>
    </source>
</evidence>
<dbReference type="PANTHER" id="PTHR15635">
    <property type="entry name" value="COILED-COIL DOMAIN CONTAINING PROTEIN 9"/>
    <property type="match status" value="1"/>
</dbReference>
<feature type="compositionally biased region" description="Basic and acidic residues" evidence="3">
    <location>
        <begin position="69"/>
        <end position="103"/>
    </location>
</feature>